<dbReference type="GO" id="GO:0030295">
    <property type="term" value="F:protein kinase activator activity"/>
    <property type="evidence" value="ECO:0007669"/>
    <property type="project" value="TreeGrafter"/>
</dbReference>
<evidence type="ECO:0000256" key="9">
    <source>
        <dbReference type="ARBA" id="ARBA00022777"/>
    </source>
</evidence>
<evidence type="ECO:0000256" key="1">
    <source>
        <dbReference type="ARBA" id="ARBA00000085"/>
    </source>
</evidence>
<dbReference type="PROSITE" id="PS50109">
    <property type="entry name" value="HIS_KIN"/>
    <property type="match status" value="1"/>
</dbReference>
<evidence type="ECO:0000256" key="13">
    <source>
        <dbReference type="ARBA" id="ARBA00023136"/>
    </source>
</evidence>
<dbReference type="Pfam" id="PF08448">
    <property type="entry name" value="PAS_4"/>
    <property type="match status" value="1"/>
</dbReference>
<keyword evidence="8" id="KW-0547">Nucleotide-binding</keyword>
<keyword evidence="17" id="KW-1185">Reference proteome</keyword>
<dbReference type="InterPro" id="IPR036097">
    <property type="entry name" value="HisK_dim/P_sf"/>
</dbReference>
<dbReference type="InterPro" id="IPR033479">
    <property type="entry name" value="dCache_1"/>
</dbReference>
<feature type="transmembrane region" description="Helical" evidence="14">
    <location>
        <begin position="298"/>
        <end position="321"/>
    </location>
</feature>
<keyword evidence="5" id="KW-0597">Phosphoprotein</keyword>
<dbReference type="SUPFAM" id="SSF47384">
    <property type="entry name" value="Homodimeric domain of signal transducing histidine kinase"/>
    <property type="match status" value="1"/>
</dbReference>
<dbReference type="Pfam" id="PF00512">
    <property type="entry name" value="HisKA"/>
    <property type="match status" value="1"/>
</dbReference>
<dbReference type="InterPro" id="IPR050351">
    <property type="entry name" value="BphY/WalK/GraS-like"/>
</dbReference>
<dbReference type="Gene3D" id="1.10.287.130">
    <property type="match status" value="1"/>
</dbReference>
<keyword evidence="7 14" id="KW-0812">Transmembrane</keyword>
<evidence type="ECO:0000256" key="12">
    <source>
        <dbReference type="ARBA" id="ARBA00023012"/>
    </source>
</evidence>
<dbReference type="EC" id="2.7.13.3" evidence="3"/>
<dbReference type="GO" id="GO:0000155">
    <property type="term" value="F:phosphorelay sensor kinase activity"/>
    <property type="evidence" value="ECO:0007669"/>
    <property type="project" value="InterPro"/>
</dbReference>
<dbReference type="Gene3D" id="3.30.565.10">
    <property type="entry name" value="Histidine kinase-like ATPase, C-terminal domain"/>
    <property type="match status" value="1"/>
</dbReference>
<dbReference type="GO" id="GO:0005886">
    <property type="term" value="C:plasma membrane"/>
    <property type="evidence" value="ECO:0007669"/>
    <property type="project" value="UniProtKB-SubCell"/>
</dbReference>
<evidence type="ECO:0000256" key="10">
    <source>
        <dbReference type="ARBA" id="ARBA00022840"/>
    </source>
</evidence>
<dbReference type="AlphaFoldDB" id="A0A516SA19"/>
<dbReference type="PANTHER" id="PTHR42878:SF15">
    <property type="entry name" value="BACTERIOPHYTOCHROME"/>
    <property type="match status" value="1"/>
</dbReference>
<dbReference type="EMBL" id="CP041730">
    <property type="protein sequence ID" value="QDQ24992.1"/>
    <property type="molecule type" value="Genomic_DNA"/>
</dbReference>
<evidence type="ECO:0000256" key="11">
    <source>
        <dbReference type="ARBA" id="ARBA00022989"/>
    </source>
</evidence>
<dbReference type="InterPro" id="IPR036890">
    <property type="entry name" value="HATPase_C_sf"/>
</dbReference>
<evidence type="ECO:0000256" key="14">
    <source>
        <dbReference type="SAM" id="Phobius"/>
    </source>
</evidence>
<dbReference type="InterPro" id="IPR004358">
    <property type="entry name" value="Sig_transdc_His_kin-like_C"/>
</dbReference>
<dbReference type="PANTHER" id="PTHR42878">
    <property type="entry name" value="TWO-COMPONENT HISTIDINE KINASE"/>
    <property type="match status" value="1"/>
</dbReference>
<dbReference type="GO" id="GO:0005524">
    <property type="term" value="F:ATP binding"/>
    <property type="evidence" value="ECO:0007669"/>
    <property type="project" value="UniProtKB-KW"/>
</dbReference>
<sequence length="708" mass="78032">MASAYPIPRPFWLFVSPLRLFLVAGVIIALPFIVFTWLAEQQTRETVWAEAKARNETMANLAQKVVRNAFRGMAEYVTLLSTHDGIARAIQSGDREFVQSHLKTFVEHSAQFHRVIITSPDGSLLFDYPVDPSVKGLNYAYRDWYRGVRRSGQFYVSQIYRRAEAGQPYVVAATMPIRDEQGAIVAYLVGQLELGTLTDWINQLNPNRHTHLLLADSSGQAAGVGNKTPEDWRGHAQLKHALESSKAGRSGMVETNDPVSGKPALVTYAPVPPYGWTVVISQEKSEILAPLQILHQTLLWLAIAMLLVLAPLGYLCLSAVLRQQRAAEASQNLLACILDSCHDPVVAFDMQTRLLAANGAWMDAIASAEGHTPRLGEVLPSDPGGDTDELRARILATGVMDELVEFHEGPLKSRSFEVKSSRLLDGRGKQKGVVVCAHEVSDWLAAQRKITLLNLQTQEHNEALKAANKELESFSYSVSHDLRAPLRAIDGFSGMLARRSADRLDEEDKRMLGIVRDNSKMMGRLIDNLLEFSRLGRQQMSRGMVDMQLLVEEAWHSLRDDFHGELCLGKLPSAPADRALLKQVWINLLSNAIKYSGGVASPRIEVDGWQGNGEYCYRVRDNGAGFDMRYVGKLFGVFQRLHASDEFPGSGVGLAIIARIITRHGGKVSAEGEVGVGASFQFSLPMQADASAATVSNHGEQYGNVASH</sequence>
<keyword evidence="9" id="KW-0418">Kinase</keyword>
<evidence type="ECO:0000256" key="3">
    <source>
        <dbReference type="ARBA" id="ARBA00012438"/>
    </source>
</evidence>
<evidence type="ECO:0000256" key="7">
    <source>
        <dbReference type="ARBA" id="ARBA00022692"/>
    </source>
</evidence>
<keyword evidence="10" id="KW-0067">ATP-binding</keyword>
<dbReference type="CDD" id="cd18773">
    <property type="entry name" value="PDC1_HK_sensor"/>
    <property type="match status" value="1"/>
</dbReference>
<dbReference type="OrthoDB" id="9813151at2"/>
<keyword evidence="12" id="KW-0902">Two-component regulatory system</keyword>
<comment type="subcellular location">
    <subcellularLocation>
        <location evidence="2">Cell inner membrane</location>
        <topology evidence="2">Multi-pass membrane protein</topology>
    </subcellularLocation>
</comment>
<dbReference type="InterPro" id="IPR013656">
    <property type="entry name" value="PAS_4"/>
</dbReference>
<evidence type="ECO:0000259" key="15">
    <source>
        <dbReference type="PROSITE" id="PS50109"/>
    </source>
</evidence>
<evidence type="ECO:0000256" key="4">
    <source>
        <dbReference type="ARBA" id="ARBA00022475"/>
    </source>
</evidence>
<dbReference type="Proteomes" id="UP000317550">
    <property type="component" value="Chromosome"/>
</dbReference>
<dbReference type="Pfam" id="PF02518">
    <property type="entry name" value="HATPase_c"/>
    <property type="match status" value="1"/>
</dbReference>
<dbReference type="FunFam" id="3.30.565.10:FF:000006">
    <property type="entry name" value="Sensor histidine kinase WalK"/>
    <property type="match status" value="1"/>
</dbReference>
<dbReference type="InterPro" id="IPR003661">
    <property type="entry name" value="HisK_dim/P_dom"/>
</dbReference>
<evidence type="ECO:0000256" key="6">
    <source>
        <dbReference type="ARBA" id="ARBA00022679"/>
    </source>
</evidence>
<dbReference type="RefSeq" id="WP_143855917.1">
    <property type="nucleotide sequence ID" value="NZ_CP041730.1"/>
</dbReference>
<dbReference type="Gene3D" id="3.30.450.20">
    <property type="entry name" value="PAS domain"/>
    <property type="match status" value="3"/>
</dbReference>
<dbReference type="CDD" id="cd00082">
    <property type="entry name" value="HisKA"/>
    <property type="match status" value="1"/>
</dbReference>
<evidence type="ECO:0000256" key="8">
    <source>
        <dbReference type="ARBA" id="ARBA00022741"/>
    </source>
</evidence>
<feature type="transmembrane region" description="Helical" evidence="14">
    <location>
        <begin position="20"/>
        <end position="39"/>
    </location>
</feature>
<dbReference type="Pfam" id="PF02743">
    <property type="entry name" value="dCache_1"/>
    <property type="match status" value="1"/>
</dbReference>
<dbReference type="SUPFAM" id="SSF55874">
    <property type="entry name" value="ATPase domain of HSP90 chaperone/DNA topoisomerase II/histidine kinase"/>
    <property type="match status" value="1"/>
</dbReference>
<gene>
    <name evidence="16" type="ORF">FNU76_00750</name>
</gene>
<keyword evidence="4" id="KW-1003">Cell membrane</keyword>
<dbReference type="GO" id="GO:0007234">
    <property type="term" value="P:osmosensory signaling via phosphorelay pathway"/>
    <property type="evidence" value="ECO:0007669"/>
    <property type="project" value="TreeGrafter"/>
</dbReference>
<dbReference type="SMART" id="SM00387">
    <property type="entry name" value="HATPase_c"/>
    <property type="match status" value="1"/>
</dbReference>
<accession>A0A516SA19</accession>
<evidence type="ECO:0000313" key="16">
    <source>
        <dbReference type="EMBL" id="QDQ24992.1"/>
    </source>
</evidence>
<evidence type="ECO:0000313" key="17">
    <source>
        <dbReference type="Proteomes" id="UP000317550"/>
    </source>
</evidence>
<dbReference type="InterPro" id="IPR029151">
    <property type="entry name" value="Sensor-like_sf"/>
</dbReference>
<evidence type="ECO:0000256" key="2">
    <source>
        <dbReference type="ARBA" id="ARBA00004429"/>
    </source>
</evidence>
<dbReference type="SUPFAM" id="SSF103190">
    <property type="entry name" value="Sensory domain-like"/>
    <property type="match status" value="1"/>
</dbReference>
<organism evidence="16 17">
    <name type="scientific">Chitinimonas arctica</name>
    <dbReference type="NCBI Taxonomy" id="2594795"/>
    <lineage>
        <taxon>Bacteria</taxon>
        <taxon>Pseudomonadati</taxon>
        <taxon>Pseudomonadota</taxon>
        <taxon>Betaproteobacteria</taxon>
        <taxon>Neisseriales</taxon>
        <taxon>Chitinibacteraceae</taxon>
        <taxon>Chitinimonas</taxon>
    </lineage>
</organism>
<dbReference type="PRINTS" id="PR00344">
    <property type="entry name" value="BCTRLSENSOR"/>
</dbReference>
<protein>
    <recommendedName>
        <fullName evidence="3">histidine kinase</fullName>
        <ecNumber evidence="3">2.7.13.3</ecNumber>
    </recommendedName>
</protein>
<feature type="domain" description="Histidine kinase" evidence="15">
    <location>
        <begin position="477"/>
        <end position="688"/>
    </location>
</feature>
<dbReference type="InterPro" id="IPR035965">
    <property type="entry name" value="PAS-like_dom_sf"/>
</dbReference>
<dbReference type="InterPro" id="IPR003594">
    <property type="entry name" value="HATPase_dom"/>
</dbReference>
<proteinExistence type="predicted"/>
<keyword evidence="13 14" id="KW-0472">Membrane</keyword>
<evidence type="ECO:0000256" key="5">
    <source>
        <dbReference type="ARBA" id="ARBA00022553"/>
    </source>
</evidence>
<keyword evidence="11 14" id="KW-1133">Transmembrane helix</keyword>
<comment type="catalytic activity">
    <reaction evidence="1">
        <text>ATP + protein L-histidine = ADP + protein N-phospho-L-histidine.</text>
        <dbReference type="EC" id="2.7.13.3"/>
    </reaction>
</comment>
<keyword evidence="6" id="KW-0808">Transferase</keyword>
<dbReference type="GO" id="GO:0000156">
    <property type="term" value="F:phosphorelay response regulator activity"/>
    <property type="evidence" value="ECO:0007669"/>
    <property type="project" value="TreeGrafter"/>
</dbReference>
<dbReference type="SMART" id="SM00388">
    <property type="entry name" value="HisKA"/>
    <property type="match status" value="1"/>
</dbReference>
<name>A0A516SA19_9NEIS</name>
<dbReference type="SUPFAM" id="SSF55785">
    <property type="entry name" value="PYP-like sensor domain (PAS domain)"/>
    <property type="match status" value="1"/>
</dbReference>
<reference evidence="17" key="1">
    <citation type="submission" date="2019-07" db="EMBL/GenBank/DDBJ databases">
        <title>Chitinimonas sp. nov., isolated from Ny-Alesund, arctica soil.</title>
        <authorList>
            <person name="Xu Q."/>
            <person name="Peng F."/>
        </authorList>
    </citation>
    <scope>NUCLEOTIDE SEQUENCE [LARGE SCALE GENOMIC DNA]</scope>
    <source>
        <strain evidence="17">R3-44</strain>
    </source>
</reference>
<dbReference type="KEGG" id="cari:FNU76_00750"/>
<dbReference type="InterPro" id="IPR005467">
    <property type="entry name" value="His_kinase_dom"/>
</dbReference>